<dbReference type="PROSITE" id="PS51257">
    <property type="entry name" value="PROKAR_LIPOPROTEIN"/>
    <property type="match status" value="1"/>
</dbReference>
<keyword evidence="2" id="KW-1185">Reference proteome</keyword>
<dbReference type="PANTHER" id="PTHR38008">
    <property type="entry name" value="HEMOLYSIN-RELATED"/>
    <property type="match status" value="1"/>
</dbReference>
<organism evidence="1 2">
    <name type="scientific">Mixta gaviniae</name>
    <dbReference type="NCBI Taxonomy" id="665914"/>
    <lineage>
        <taxon>Bacteria</taxon>
        <taxon>Pseudomonadati</taxon>
        <taxon>Pseudomonadota</taxon>
        <taxon>Gammaproteobacteria</taxon>
        <taxon>Enterobacterales</taxon>
        <taxon>Erwiniaceae</taxon>
        <taxon>Mixta</taxon>
    </lineage>
</organism>
<sequence>MKKSLMFFAAAMLAGCSGGPSRQAPAQKIGMPNPASVYCVQQGGKVEIDAAPNGEIGYCQFPQGERIEEWTLFRQKPQ</sequence>
<protein>
    <submittedName>
        <fullName evidence="1">DUF333 domain-containing protein</fullName>
    </submittedName>
</protein>
<dbReference type="Proteomes" id="UP000238365">
    <property type="component" value="Chromosome"/>
</dbReference>
<proteinExistence type="predicted"/>
<gene>
    <name evidence="1" type="ORF">C2E15_13800</name>
</gene>
<name>A0A1X1DTB2_9GAMM</name>
<dbReference type="PANTHER" id="PTHR38008:SF2">
    <property type="entry name" value="HEMOLYSIN"/>
    <property type="match status" value="1"/>
</dbReference>
<dbReference type="RefSeq" id="WP_104957880.1">
    <property type="nucleotide sequence ID" value="NZ_CP026377.1"/>
</dbReference>
<reference evidence="1 2" key="1">
    <citation type="submission" date="2018-01" db="EMBL/GenBank/DDBJ databases">
        <title>Complete and assembled Genome of Pantoea gaviniae DSM22758T.</title>
        <authorList>
            <person name="Stevens M.J.A."/>
            <person name="Zurfluh K."/>
            <person name="Stephan R."/>
        </authorList>
    </citation>
    <scope>NUCLEOTIDE SEQUENCE [LARGE SCALE GENOMIC DNA]</scope>
    <source>
        <strain evidence="1 2">DSM 22758</strain>
    </source>
</reference>
<accession>A0A1X1DTB2</accession>
<dbReference type="AlphaFoldDB" id="A0A1X1DTB2"/>
<dbReference type="EMBL" id="CP026377">
    <property type="protein sequence ID" value="AUX94046.1"/>
    <property type="molecule type" value="Genomic_DNA"/>
</dbReference>
<dbReference type="Pfam" id="PF03891">
    <property type="entry name" value="DUF333"/>
    <property type="match status" value="1"/>
</dbReference>
<evidence type="ECO:0000313" key="2">
    <source>
        <dbReference type="Proteomes" id="UP000238365"/>
    </source>
</evidence>
<evidence type="ECO:0000313" key="1">
    <source>
        <dbReference type="EMBL" id="AUX94046.1"/>
    </source>
</evidence>
<dbReference type="KEGG" id="pgz:C2E15_13800"/>
<dbReference type="InterPro" id="IPR005590">
    <property type="entry name" value="DUF333"/>
</dbReference>
<dbReference type="OrthoDB" id="148878at2"/>